<keyword evidence="2" id="KW-0966">Cell projection</keyword>
<evidence type="ECO:0000256" key="1">
    <source>
        <dbReference type="SAM" id="MobiDB-lite"/>
    </source>
</evidence>
<sequence>MTAHSKQMSLTMTDIPALSATQGPRNVAGGSSLVTIPVTISGTAAGITLQTANASFTITQSLNGVQLQALLKHPLLLRLPQQSLVSATDLNAVLFRVGQSSTFPLPPALAALIPKTGDDRNKLLAQARGSQGYLLGLAKVEAGKLKFDSGQVFPAPKGAASGIVRARLGLRGGELSLLLDAIDEELPVTLSRITQKDSSLTAISSQISEVQARFRTTPQALLVSMEKKLLATSAAGQTARETSRQQPGAEAITSTIGQSREAGTYTATNRLSSALEKTGALLPQTDSDPTTTERSNFEPARRLLALLKPLPVNALMGADAMRSAIESAASSSLLPKQLSIAELFQSQPLALVFQLLLGGMALKQEQPLTPLLQTWISLLAKKAGLSSQDLAQLASDELLDDVSKLATSRRELVTASNERAGWYFALPYLLGDRQQTLEGHFQRHNRRNADDSSACLWQLKLKFSLTEGELMVKANRRQSDLSVTFISPAPQLTRRISNFVPILSEHLQALGFAIGQVQCQQGKVPPSLLPDEQFSFDLRV</sequence>
<protein>
    <submittedName>
        <fullName evidence="2">Flagellar hook-length control protein FliK</fullName>
    </submittedName>
</protein>
<gene>
    <name evidence="2" type="ORF">STH12_02035</name>
</gene>
<proteinExistence type="predicted"/>
<evidence type="ECO:0000313" key="2">
    <source>
        <dbReference type="EMBL" id="AZQ11123.1"/>
    </source>
</evidence>
<keyword evidence="2" id="KW-0969">Cilium</keyword>
<dbReference type="EMBL" id="CP020373">
    <property type="protein sequence ID" value="AZQ11123.1"/>
    <property type="molecule type" value="Genomic_DNA"/>
</dbReference>
<evidence type="ECO:0000313" key="3">
    <source>
        <dbReference type="Proteomes" id="UP000278437"/>
    </source>
</evidence>
<feature type="region of interest" description="Disordered" evidence="1">
    <location>
        <begin position="276"/>
        <end position="297"/>
    </location>
</feature>
<dbReference type="Proteomes" id="UP000278437">
    <property type="component" value="Chromosome"/>
</dbReference>
<name>A0ABM7DBP5_9GAMM</name>
<reference evidence="3" key="1">
    <citation type="submission" date="2017-03" db="EMBL/GenBank/DDBJ databases">
        <title>Full genome sequence of a non-lethal Shewanella isolate that potentiates virulence of Vibio parahaemolyticus causing acute hepatopancreatic necrosis disease (AHPND) in shrimp.</title>
        <authorList>
            <person name="Prachumwat A."/>
            <person name="Sritunyalucksana K."/>
        </authorList>
    </citation>
    <scope>NUCLEOTIDE SEQUENCE [LARGE SCALE GENOMIC DNA]</scope>
    <source>
        <strain evidence="3">TH2012</strain>
    </source>
</reference>
<feature type="region of interest" description="Disordered" evidence="1">
    <location>
        <begin position="234"/>
        <end position="259"/>
    </location>
</feature>
<organism evidence="2 3">
    <name type="scientific">Shewanella khirikhana</name>
    <dbReference type="NCBI Taxonomy" id="1965282"/>
    <lineage>
        <taxon>Bacteria</taxon>
        <taxon>Pseudomonadati</taxon>
        <taxon>Pseudomonadota</taxon>
        <taxon>Gammaproteobacteria</taxon>
        <taxon>Alteromonadales</taxon>
        <taxon>Shewanellaceae</taxon>
        <taxon>Shewanella</taxon>
    </lineage>
</organism>
<keyword evidence="2" id="KW-0282">Flagellum</keyword>
<feature type="compositionally biased region" description="Polar residues" evidence="1">
    <location>
        <begin position="284"/>
        <end position="294"/>
    </location>
</feature>
<accession>A0ABM7DBP5</accession>
<feature type="compositionally biased region" description="Polar residues" evidence="1">
    <location>
        <begin position="234"/>
        <end position="258"/>
    </location>
</feature>
<keyword evidence="3" id="KW-1185">Reference proteome</keyword>